<dbReference type="Proteomes" id="UP001457282">
    <property type="component" value="Unassembled WGS sequence"/>
</dbReference>
<proteinExistence type="predicted"/>
<keyword evidence="1" id="KW-1133">Transmembrane helix</keyword>
<evidence type="ECO:0000256" key="1">
    <source>
        <dbReference type="SAM" id="Phobius"/>
    </source>
</evidence>
<keyword evidence="1" id="KW-0812">Transmembrane</keyword>
<dbReference type="AlphaFoldDB" id="A0AAW1WA09"/>
<protein>
    <submittedName>
        <fullName evidence="2">Uncharacterized protein</fullName>
    </submittedName>
</protein>
<reference evidence="2 3" key="1">
    <citation type="journal article" date="2023" name="G3 (Bethesda)">
        <title>A chromosome-length genome assembly and annotation of blackberry (Rubus argutus, cv. 'Hillquist').</title>
        <authorList>
            <person name="Bruna T."/>
            <person name="Aryal R."/>
            <person name="Dudchenko O."/>
            <person name="Sargent D.J."/>
            <person name="Mead D."/>
            <person name="Buti M."/>
            <person name="Cavallini A."/>
            <person name="Hytonen T."/>
            <person name="Andres J."/>
            <person name="Pham M."/>
            <person name="Weisz D."/>
            <person name="Mascagni F."/>
            <person name="Usai G."/>
            <person name="Natali L."/>
            <person name="Bassil N."/>
            <person name="Fernandez G.E."/>
            <person name="Lomsadze A."/>
            <person name="Armour M."/>
            <person name="Olukolu B."/>
            <person name="Poorten T."/>
            <person name="Britton C."/>
            <person name="Davik J."/>
            <person name="Ashrafi H."/>
            <person name="Aiden E.L."/>
            <person name="Borodovsky M."/>
            <person name="Worthington M."/>
        </authorList>
    </citation>
    <scope>NUCLEOTIDE SEQUENCE [LARGE SCALE GENOMIC DNA]</scope>
    <source>
        <strain evidence="2">PI 553951</strain>
    </source>
</reference>
<feature type="transmembrane region" description="Helical" evidence="1">
    <location>
        <begin position="122"/>
        <end position="141"/>
    </location>
</feature>
<name>A0AAW1WA09_RUBAR</name>
<sequence>MSEGRGSNSFRDELASLLGDPGIRYAAADPIGISTPSFGGRTGESPNLEQSESFKDQVKGFAIAWGEILLDLGRGCKDIVQQSFLTEDSYIVRKLHKPCAKASAKLRYLNEFLPEDRDPAHAWPVILFVFILALTGTGILFF</sequence>
<accession>A0AAW1WA09</accession>
<keyword evidence="3" id="KW-1185">Reference proteome</keyword>
<comment type="caution">
    <text evidence="2">The sequence shown here is derived from an EMBL/GenBank/DDBJ whole genome shotgun (WGS) entry which is preliminary data.</text>
</comment>
<keyword evidence="1" id="KW-0472">Membrane</keyword>
<gene>
    <name evidence="2" type="ORF">M0R45_029386</name>
</gene>
<evidence type="ECO:0000313" key="2">
    <source>
        <dbReference type="EMBL" id="KAK9920845.1"/>
    </source>
</evidence>
<dbReference type="EMBL" id="JBEDUW010000006">
    <property type="protein sequence ID" value="KAK9920845.1"/>
    <property type="molecule type" value="Genomic_DNA"/>
</dbReference>
<evidence type="ECO:0000313" key="3">
    <source>
        <dbReference type="Proteomes" id="UP001457282"/>
    </source>
</evidence>
<organism evidence="2 3">
    <name type="scientific">Rubus argutus</name>
    <name type="common">Southern blackberry</name>
    <dbReference type="NCBI Taxonomy" id="59490"/>
    <lineage>
        <taxon>Eukaryota</taxon>
        <taxon>Viridiplantae</taxon>
        <taxon>Streptophyta</taxon>
        <taxon>Embryophyta</taxon>
        <taxon>Tracheophyta</taxon>
        <taxon>Spermatophyta</taxon>
        <taxon>Magnoliopsida</taxon>
        <taxon>eudicotyledons</taxon>
        <taxon>Gunneridae</taxon>
        <taxon>Pentapetalae</taxon>
        <taxon>rosids</taxon>
        <taxon>fabids</taxon>
        <taxon>Rosales</taxon>
        <taxon>Rosaceae</taxon>
        <taxon>Rosoideae</taxon>
        <taxon>Rosoideae incertae sedis</taxon>
        <taxon>Rubus</taxon>
    </lineage>
</organism>